<reference evidence="2 3" key="1">
    <citation type="submission" date="2024-07" db="EMBL/GenBank/DDBJ databases">
        <title>Chromosome-level genome assembly of the water stick insect Ranatra chinensis (Heteroptera: Nepidae).</title>
        <authorList>
            <person name="Liu X."/>
        </authorList>
    </citation>
    <scope>NUCLEOTIDE SEQUENCE [LARGE SCALE GENOMIC DNA]</scope>
    <source>
        <strain evidence="2">Cailab_2021Rc</strain>
        <tissue evidence="2">Muscle</tissue>
    </source>
</reference>
<keyword evidence="3" id="KW-1185">Reference proteome</keyword>
<evidence type="ECO:0000313" key="2">
    <source>
        <dbReference type="EMBL" id="KAL1122496.1"/>
    </source>
</evidence>
<accession>A0ABD0Y5L8</accession>
<name>A0ABD0Y5L8_9HEMI</name>
<feature type="compositionally biased region" description="Polar residues" evidence="1">
    <location>
        <begin position="285"/>
        <end position="294"/>
    </location>
</feature>
<protein>
    <submittedName>
        <fullName evidence="2">Uncharacterized protein</fullName>
    </submittedName>
</protein>
<feature type="compositionally biased region" description="Polar residues" evidence="1">
    <location>
        <begin position="326"/>
        <end position="342"/>
    </location>
</feature>
<feature type="region of interest" description="Disordered" evidence="1">
    <location>
        <begin position="240"/>
        <end position="269"/>
    </location>
</feature>
<dbReference type="EMBL" id="JBFDAA010000013">
    <property type="protein sequence ID" value="KAL1122496.1"/>
    <property type="molecule type" value="Genomic_DNA"/>
</dbReference>
<feature type="region of interest" description="Disordered" evidence="1">
    <location>
        <begin position="112"/>
        <end position="168"/>
    </location>
</feature>
<evidence type="ECO:0000256" key="1">
    <source>
        <dbReference type="SAM" id="MobiDB-lite"/>
    </source>
</evidence>
<gene>
    <name evidence="2" type="ORF">AAG570_002827</name>
</gene>
<evidence type="ECO:0000313" key="3">
    <source>
        <dbReference type="Proteomes" id="UP001558652"/>
    </source>
</evidence>
<dbReference type="AlphaFoldDB" id="A0ABD0Y5L8"/>
<feature type="compositionally biased region" description="Basic and acidic residues" evidence="1">
    <location>
        <begin position="120"/>
        <end position="136"/>
    </location>
</feature>
<comment type="caution">
    <text evidence="2">The sequence shown here is derived from an EMBL/GenBank/DDBJ whole genome shotgun (WGS) entry which is preliminary data.</text>
</comment>
<organism evidence="2 3">
    <name type="scientific">Ranatra chinensis</name>
    <dbReference type="NCBI Taxonomy" id="642074"/>
    <lineage>
        <taxon>Eukaryota</taxon>
        <taxon>Metazoa</taxon>
        <taxon>Ecdysozoa</taxon>
        <taxon>Arthropoda</taxon>
        <taxon>Hexapoda</taxon>
        <taxon>Insecta</taxon>
        <taxon>Pterygota</taxon>
        <taxon>Neoptera</taxon>
        <taxon>Paraneoptera</taxon>
        <taxon>Hemiptera</taxon>
        <taxon>Heteroptera</taxon>
        <taxon>Panheteroptera</taxon>
        <taxon>Nepomorpha</taxon>
        <taxon>Nepidae</taxon>
        <taxon>Ranatrinae</taxon>
        <taxon>Ranatra</taxon>
    </lineage>
</organism>
<sequence length="352" mass="39549">MMKRRRGVTLKSLAEKLERVTRRRYRRDYPGLRRKLAAGLESGAFVRIRDGVYGMVRPICDRHILGILGISAKSSVTRDKPPSRRNSRYFLRPRPKTFASRLSWIDDEDSEGRWTSKRVAPSERSMRAERRARISAEADLQETDPVEVPPTESQEVTPNEEPGVETVQEDVTPEDNHWEYDLEENAGVDELASHSSPLQLPEPAYEAVADRMEVDELDSDDDLVDFDPFNVLEEFCRVPMNGSGDTSPGAAFGETQRQQQEEEASYDADDYARIYSEFLAFQRLESSGSTASETAQEEGRPSQQTLLREGEPHPNDPLNGHRITGICNSSTGGVLSRSNSPMSGPDFTTPPL</sequence>
<feature type="region of interest" description="Disordered" evidence="1">
    <location>
        <begin position="285"/>
        <end position="352"/>
    </location>
</feature>
<dbReference type="Proteomes" id="UP001558652">
    <property type="component" value="Unassembled WGS sequence"/>
</dbReference>
<proteinExistence type="predicted"/>